<dbReference type="EMBL" id="CM046115">
    <property type="protein sequence ID" value="KAI8441081.1"/>
    <property type="molecule type" value="Genomic_DNA"/>
</dbReference>
<organism evidence="1 2">
    <name type="scientific">Choristoneura fumiferana</name>
    <name type="common">Spruce budworm moth</name>
    <name type="synonym">Archips fumiferana</name>
    <dbReference type="NCBI Taxonomy" id="7141"/>
    <lineage>
        <taxon>Eukaryota</taxon>
        <taxon>Metazoa</taxon>
        <taxon>Ecdysozoa</taxon>
        <taxon>Arthropoda</taxon>
        <taxon>Hexapoda</taxon>
        <taxon>Insecta</taxon>
        <taxon>Pterygota</taxon>
        <taxon>Neoptera</taxon>
        <taxon>Endopterygota</taxon>
        <taxon>Lepidoptera</taxon>
        <taxon>Glossata</taxon>
        <taxon>Ditrysia</taxon>
        <taxon>Tortricoidea</taxon>
        <taxon>Tortricidae</taxon>
        <taxon>Tortricinae</taxon>
        <taxon>Choristoneura</taxon>
    </lineage>
</organism>
<name>A0ACC0KY19_CHOFU</name>
<comment type="caution">
    <text evidence="1">The sequence shown here is derived from an EMBL/GenBank/DDBJ whole genome shotgun (WGS) entry which is preliminary data.</text>
</comment>
<keyword evidence="2" id="KW-1185">Reference proteome</keyword>
<protein>
    <submittedName>
        <fullName evidence="1">Uncharacterized protein</fullName>
    </submittedName>
</protein>
<accession>A0ACC0KY19</accession>
<evidence type="ECO:0000313" key="1">
    <source>
        <dbReference type="EMBL" id="KAI8441081.1"/>
    </source>
</evidence>
<sequence length="197" mass="22500">MRLYDIHRLMLQPGSSADDGTPQGLIAYIRNFTYSSETTASYKVLRKNAANGKPLKPLSSRNIQAFFDYFQHESKPQTLLGKLGRGNIHRSMNADVDIQASEIKKPAAPKSKPKIAAKEDVSVKILNYKKVFNVNNIIEKVLEWRPRTGRRAVGRPPTRWSDDPVKIAASRWMRKAQDRSEWRALGEPYVQQRTSFD</sequence>
<reference evidence="1 2" key="1">
    <citation type="journal article" date="2022" name="Genome Biol. Evol.">
        <title>The Spruce Budworm Genome: Reconstructing the Evolutionary History of Antifreeze Proteins.</title>
        <authorList>
            <person name="Beliveau C."/>
            <person name="Gagne P."/>
            <person name="Picq S."/>
            <person name="Vernygora O."/>
            <person name="Keeling C.I."/>
            <person name="Pinkney K."/>
            <person name="Doucet D."/>
            <person name="Wen F."/>
            <person name="Johnston J.S."/>
            <person name="Maaroufi H."/>
            <person name="Boyle B."/>
            <person name="Laroche J."/>
            <person name="Dewar K."/>
            <person name="Juretic N."/>
            <person name="Blackburn G."/>
            <person name="Nisole A."/>
            <person name="Brunet B."/>
            <person name="Brandao M."/>
            <person name="Lumley L."/>
            <person name="Duan J."/>
            <person name="Quan G."/>
            <person name="Lucarotti C.J."/>
            <person name="Roe A.D."/>
            <person name="Sperling F.A.H."/>
            <person name="Levesque R.C."/>
            <person name="Cusson M."/>
        </authorList>
    </citation>
    <scope>NUCLEOTIDE SEQUENCE [LARGE SCALE GENOMIC DNA]</scope>
    <source>
        <strain evidence="1">Glfc:IPQL:Cfum</strain>
    </source>
</reference>
<gene>
    <name evidence="1" type="ORF">MSG28_009345</name>
</gene>
<evidence type="ECO:0000313" key="2">
    <source>
        <dbReference type="Proteomes" id="UP001064048"/>
    </source>
</evidence>
<dbReference type="Proteomes" id="UP001064048">
    <property type="component" value="Chromosome 15"/>
</dbReference>
<proteinExistence type="predicted"/>